<dbReference type="Proteomes" id="UP001195769">
    <property type="component" value="Unassembled WGS sequence"/>
</dbReference>
<feature type="compositionally biased region" description="Acidic residues" evidence="1">
    <location>
        <begin position="32"/>
        <end position="42"/>
    </location>
</feature>
<evidence type="ECO:0000256" key="1">
    <source>
        <dbReference type="SAM" id="MobiDB-lite"/>
    </source>
</evidence>
<protein>
    <submittedName>
        <fullName evidence="2">Uncharacterized protein</fullName>
    </submittedName>
</protein>
<gene>
    <name evidence="2" type="ORF">F5891DRAFT_1059642</name>
</gene>
<evidence type="ECO:0000313" key="3">
    <source>
        <dbReference type="Proteomes" id="UP001195769"/>
    </source>
</evidence>
<evidence type="ECO:0000313" key="2">
    <source>
        <dbReference type="EMBL" id="KAG1895217.1"/>
    </source>
</evidence>
<reference evidence="2" key="1">
    <citation type="journal article" date="2020" name="New Phytol.">
        <title>Comparative genomics reveals dynamic genome evolution in host specialist ectomycorrhizal fungi.</title>
        <authorList>
            <person name="Lofgren L.A."/>
            <person name="Nguyen N.H."/>
            <person name="Vilgalys R."/>
            <person name="Ruytinx J."/>
            <person name="Liao H.L."/>
            <person name="Branco S."/>
            <person name="Kuo A."/>
            <person name="LaButti K."/>
            <person name="Lipzen A."/>
            <person name="Andreopoulos W."/>
            <person name="Pangilinan J."/>
            <person name="Riley R."/>
            <person name="Hundley H."/>
            <person name="Na H."/>
            <person name="Barry K."/>
            <person name="Grigoriev I.V."/>
            <person name="Stajich J.E."/>
            <person name="Kennedy P.G."/>
        </authorList>
    </citation>
    <scope>NUCLEOTIDE SEQUENCE</scope>
    <source>
        <strain evidence="2">FC203</strain>
    </source>
</reference>
<keyword evidence="3" id="KW-1185">Reference proteome</keyword>
<name>A0AAD4DX20_9AGAM</name>
<accession>A0AAD4DX20</accession>
<dbReference type="EMBL" id="JABBWK010000069">
    <property type="protein sequence ID" value="KAG1895217.1"/>
    <property type="molecule type" value="Genomic_DNA"/>
</dbReference>
<sequence length="125" mass="13943">MQTFLLVRPWNRYLLELPEFAEPSGLAGLPDVADDTDSEEEYSSAPGSPLQNSSSEFPEAEESVDSELSDRALRLIVHLKQPFSAFLLAHQRGGEYKRIASDHDIIAQVKDLSSIPDMIKTLEIL</sequence>
<dbReference type="AlphaFoldDB" id="A0AAD4DX20"/>
<proteinExistence type="predicted"/>
<feature type="compositionally biased region" description="Polar residues" evidence="1">
    <location>
        <begin position="45"/>
        <end position="56"/>
    </location>
</feature>
<feature type="region of interest" description="Disordered" evidence="1">
    <location>
        <begin position="23"/>
        <end position="65"/>
    </location>
</feature>
<comment type="caution">
    <text evidence="2">The sequence shown here is derived from an EMBL/GenBank/DDBJ whole genome shotgun (WGS) entry which is preliminary data.</text>
</comment>
<organism evidence="2 3">
    <name type="scientific">Suillus fuscotomentosus</name>
    <dbReference type="NCBI Taxonomy" id="1912939"/>
    <lineage>
        <taxon>Eukaryota</taxon>
        <taxon>Fungi</taxon>
        <taxon>Dikarya</taxon>
        <taxon>Basidiomycota</taxon>
        <taxon>Agaricomycotina</taxon>
        <taxon>Agaricomycetes</taxon>
        <taxon>Agaricomycetidae</taxon>
        <taxon>Boletales</taxon>
        <taxon>Suillineae</taxon>
        <taxon>Suillaceae</taxon>
        <taxon>Suillus</taxon>
    </lineage>
</organism>
<dbReference type="RefSeq" id="XP_041220793.1">
    <property type="nucleotide sequence ID" value="XM_041362839.1"/>
</dbReference>
<dbReference type="GeneID" id="64657137"/>